<feature type="region of interest" description="Disordered" evidence="7">
    <location>
        <begin position="31"/>
        <end position="58"/>
    </location>
</feature>
<dbReference type="EMBL" id="CAXAMM010006557">
    <property type="protein sequence ID" value="CAK9011486.1"/>
    <property type="molecule type" value="Genomic_DNA"/>
</dbReference>
<dbReference type="InterPro" id="IPR011992">
    <property type="entry name" value="EF-hand-dom_pair"/>
</dbReference>
<evidence type="ECO:0000313" key="9">
    <source>
        <dbReference type="EMBL" id="CAK9011486.1"/>
    </source>
</evidence>
<dbReference type="InterPro" id="IPR018247">
    <property type="entry name" value="EF_Hand_1_Ca_BS"/>
</dbReference>
<sequence>MPSGARDLSSTTGSTAWRSFADLGRCASKINKANDSRASSKSSRMRTKSKGLPSLPPIVPVHSFDQILHSAQQRAARRRARERKEKDNDLMQLPFLDLSLAHRHTIKGYRTFLAVVEHVHGKEEERSEARRRKAEEEQKKAEEIARMTRLTLLATSALTEKNEEDVLTSSAISKHVVKDRIMTQEQKRKQEDETIKAAEIEREKDPEEVAEILKPPDFPAIIDRLNSDPISGFSDRELERIEEQFQVYKTPGQSDVHADRLYELLASLGYTTIEEEMIRKIMSEVTRYSSLDLSELISFLARYAHFEQATIRKSFHEFDTDESGELSTGEVQAVLKAMGCSPFKGTLQRLIDAVDDDSSGTLDFNEFISLLLVYRQTDGFSHKEIRQMYRTFCRFAVVDNNVKKVPQYRLTTALIFEFGAQAADLARQLAKQDGRSMRRAKSLWMMASSRRTSLNGTEKSGSGSLTFRQFVTWSRRMKEGEINEYVRQFQRFDQSQDGVLDRSEVKQVLKKMGYMPLRSNIQDLFQAVDADGDGTVNLEEYLEMMDYFKRWDGFTGAEAAELSAVFKRHANMDGEISTMQIMDILRASGRSTSLRKIQQLVAKVDVDETHSLDFKEFLRLMRLLREEELGQARQAFMLTLKDILPKEDFVALDPDDENVAIPRERLQLPVRLLELQTDMVELQGLADRYAIDAALDFDSFVNLVDHLRRNRQARKKKQASFEDSEVTSLQSKFSFVDRDGSGEIDRDEIPRLLKPMGMELKSKDDQRRLMALIADARRWAAECGVPQEECGKHGTAIVRFPVFLFMCRLLQREKEAKALAEEEEEARILGFAEVQVKKLHSKFCFWVARMQEETEASESQDGQDFNLTLSVDGFGKLCEHINPRLSSEEIQDITAALPKLHDFPTIRTEAHVEELMKVAEEEEETEAVEEELLPEVQQVSFPLFVRSMKWMLERNLGQMQDAFKL</sequence>
<evidence type="ECO:0000256" key="2">
    <source>
        <dbReference type="ARBA" id="ARBA00022723"/>
    </source>
</evidence>
<dbReference type="CDD" id="cd00051">
    <property type="entry name" value="EFh"/>
    <property type="match status" value="2"/>
</dbReference>
<dbReference type="PROSITE" id="PS50222">
    <property type="entry name" value="EF_HAND_2"/>
    <property type="match status" value="6"/>
</dbReference>
<evidence type="ECO:0000256" key="4">
    <source>
        <dbReference type="ARBA" id="ARBA00022837"/>
    </source>
</evidence>
<proteinExistence type="predicted"/>
<comment type="caution">
    <text evidence="9">The sequence shown here is derived from an EMBL/GenBank/DDBJ whole genome shotgun (WGS) entry which is preliminary data.</text>
</comment>
<evidence type="ECO:0000256" key="7">
    <source>
        <dbReference type="SAM" id="MobiDB-lite"/>
    </source>
</evidence>
<keyword evidence="4" id="KW-0106">Calcium</keyword>
<dbReference type="PANTHER" id="PTHR23048:SF0">
    <property type="entry name" value="CALMODULIN LIKE 3"/>
    <property type="match status" value="1"/>
</dbReference>
<feature type="coiled-coil region" evidence="6">
    <location>
        <begin position="119"/>
        <end position="146"/>
    </location>
</feature>
<keyword evidence="6" id="KW-0175">Coiled coil</keyword>
<dbReference type="InterPro" id="IPR002048">
    <property type="entry name" value="EF_hand_dom"/>
</dbReference>
<dbReference type="SUPFAM" id="SSF47473">
    <property type="entry name" value="EF-hand"/>
    <property type="match status" value="3"/>
</dbReference>
<evidence type="ECO:0000313" key="10">
    <source>
        <dbReference type="Proteomes" id="UP001642464"/>
    </source>
</evidence>
<evidence type="ECO:0000256" key="3">
    <source>
        <dbReference type="ARBA" id="ARBA00022737"/>
    </source>
</evidence>
<feature type="domain" description="EF-hand" evidence="8">
    <location>
        <begin position="342"/>
        <end position="377"/>
    </location>
</feature>
<accession>A0ABP0JAS8</accession>
<keyword evidence="2" id="KW-0479">Metal-binding</keyword>
<keyword evidence="3" id="KW-0677">Repeat</keyword>
<feature type="domain" description="EF-hand" evidence="8">
    <location>
        <begin position="724"/>
        <end position="759"/>
    </location>
</feature>
<gene>
    <name evidence="9" type="ORF">SCF082_LOCUS11108</name>
</gene>
<evidence type="ECO:0000259" key="8">
    <source>
        <dbReference type="PROSITE" id="PS50222"/>
    </source>
</evidence>
<evidence type="ECO:0000256" key="5">
    <source>
        <dbReference type="ARBA" id="ARBA00022990"/>
    </source>
</evidence>
<organism evidence="9 10">
    <name type="scientific">Durusdinium trenchii</name>
    <dbReference type="NCBI Taxonomy" id="1381693"/>
    <lineage>
        <taxon>Eukaryota</taxon>
        <taxon>Sar</taxon>
        <taxon>Alveolata</taxon>
        <taxon>Dinophyceae</taxon>
        <taxon>Suessiales</taxon>
        <taxon>Symbiodiniaceae</taxon>
        <taxon>Durusdinium</taxon>
    </lineage>
</organism>
<feature type="domain" description="EF-hand" evidence="8">
    <location>
        <begin position="480"/>
        <end position="515"/>
    </location>
</feature>
<dbReference type="PANTHER" id="PTHR23048">
    <property type="entry name" value="MYOSIN LIGHT CHAIN 1, 3"/>
    <property type="match status" value="1"/>
</dbReference>
<keyword evidence="10" id="KW-1185">Reference proteome</keyword>
<dbReference type="SMART" id="SM00054">
    <property type="entry name" value="EFh"/>
    <property type="match status" value="6"/>
</dbReference>
<dbReference type="Gene3D" id="1.10.238.10">
    <property type="entry name" value="EF-hand"/>
    <property type="match status" value="4"/>
</dbReference>
<dbReference type="PROSITE" id="PS00018">
    <property type="entry name" value="EF_HAND_1"/>
    <property type="match status" value="6"/>
</dbReference>
<feature type="domain" description="EF-hand" evidence="8">
    <location>
        <begin position="592"/>
        <end position="627"/>
    </location>
</feature>
<name>A0ABP0JAS8_9DINO</name>
<protein>
    <recommendedName>
        <fullName evidence="1">Calmodulin</fullName>
    </recommendedName>
</protein>
<evidence type="ECO:0000256" key="6">
    <source>
        <dbReference type="SAM" id="Coils"/>
    </source>
</evidence>
<dbReference type="Pfam" id="PF13499">
    <property type="entry name" value="EF-hand_7"/>
    <property type="match status" value="2"/>
</dbReference>
<feature type="domain" description="EF-hand" evidence="8">
    <location>
        <begin position="516"/>
        <end position="551"/>
    </location>
</feature>
<dbReference type="InterPro" id="IPR050230">
    <property type="entry name" value="CALM/Myosin/TropC-like"/>
</dbReference>
<evidence type="ECO:0000256" key="1">
    <source>
        <dbReference type="ARBA" id="ARBA00020786"/>
    </source>
</evidence>
<dbReference type="Pfam" id="PF13202">
    <property type="entry name" value="EF-hand_5"/>
    <property type="match status" value="1"/>
</dbReference>
<feature type="domain" description="EF-hand" evidence="8">
    <location>
        <begin position="306"/>
        <end position="341"/>
    </location>
</feature>
<reference evidence="9 10" key="1">
    <citation type="submission" date="2024-02" db="EMBL/GenBank/DDBJ databases">
        <authorList>
            <person name="Chen Y."/>
            <person name="Shah S."/>
            <person name="Dougan E. K."/>
            <person name="Thang M."/>
            <person name="Chan C."/>
        </authorList>
    </citation>
    <scope>NUCLEOTIDE SEQUENCE [LARGE SCALE GENOMIC DNA]</scope>
</reference>
<dbReference type="Proteomes" id="UP001642464">
    <property type="component" value="Unassembled WGS sequence"/>
</dbReference>
<keyword evidence="5" id="KW-0007">Acetylation</keyword>